<comment type="caution">
    <text evidence="1">The sequence shown here is derived from an EMBL/GenBank/DDBJ whole genome shotgun (WGS) entry which is preliminary data.</text>
</comment>
<reference evidence="2" key="1">
    <citation type="journal article" date="2019" name="Int. J. Syst. Evol. Microbiol.">
        <title>The Global Catalogue of Microorganisms (GCM) 10K type strain sequencing project: providing services to taxonomists for standard genome sequencing and annotation.</title>
        <authorList>
            <consortium name="The Broad Institute Genomics Platform"/>
            <consortium name="The Broad Institute Genome Sequencing Center for Infectious Disease"/>
            <person name="Wu L."/>
            <person name="Ma J."/>
        </authorList>
    </citation>
    <scope>NUCLEOTIDE SEQUENCE [LARGE SCALE GENOMIC DNA]</scope>
    <source>
        <strain evidence="2">CCM 8391</strain>
    </source>
</reference>
<dbReference type="Proteomes" id="UP001596302">
    <property type="component" value="Unassembled WGS sequence"/>
</dbReference>
<gene>
    <name evidence="1" type="ORF">ACFQE5_14910</name>
</gene>
<dbReference type="RefSeq" id="WP_379585574.1">
    <property type="nucleotide sequence ID" value="NZ_JBHSQW010000031.1"/>
</dbReference>
<proteinExistence type="predicted"/>
<name>A0ABW1J3U7_9PSEU</name>
<evidence type="ECO:0000313" key="1">
    <source>
        <dbReference type="EMBL" id="MFC5995503.1"/>
    </source>
</evidence>
<organism evidence="1 2">
    <name type="scientific">Pseudonocardia hispaniensis</name>
    <dbReference type="NCBI Taxonomy" id="904933"/>
    <lineage>
        <taxon>Bacteria</taxon>
        <taxon>Bacillati</taxon>
        <taxon>Actinomycetota</taxon>
        <taxon>Actinomycetes</taxon>
        <taxon>Pseudonocardiales</taxon>
        <taxon>Pseudonocardiaceae</taxon>
        <taxon>Pseudonocardia</taxon>
    </lineage>
</organism>
<dbReference type="EMBL" id="JBHSQW010000031">
    <property type="protein sequence ID" value="MFC5995503.1"/>
    <property type="molecule type" value="Genomic_DNA"/>
</dbReference>
<evidence type="ECO:0000313" key="2">
    <source>
        <dbReference type="Proteomes" id="UP001596302"/>
    </source>
</evidence>
<keyword evidence="2" id="KW-1185">Reference proteome</keyword>
<accession>A0ABW1J3U7</accession>
<protein>
    <submittedName>
        <fullName evidence="1">Uncharacterized protein</fullName>
    </submittedName>
</protein>
<sequence length="56" mass="6156">MSIFDHSCVGRSLVVREDSLTTAVEESTGCCNRVVEPVDDRAARSRDAAREEDGTR</sequence>